<dbReference type="PANTHER" id="PTHR14237:SF80">
    <property type="entry name" value="MOLYBDENUM COFACTOR SULFURASE"/>
    <property type="match status" value="1"/>
</dbReference>
<dbReference type="InterPro" id="IPR000192">
    <property type="entry name" value="Aminotrans_V_dom"/>
</dbReference>
<dbReference type="EMBL" id="BEGY01000158">
    <property type="protein sequence ID" value="GAX85250.1"/>
    <property type="molecule type" value="Genomic_DNA"/>
</dbReference>
<dbReference type="InterPro" id="IPR015421">
    <property type="entry name" value="PyrdxlP-dep_Trfase_major"/>
</dbReference>
<feature type="compositionally biased region" description="Low complexity" evidence="1">
    <location>
        <begin position="67"/>
        <end position="76"/>
    </location>
</feature>
<gene>
    <name evidence="3" type="ORF">CEUSTIGMA_g12670.t1</name>
</gene>
<name>A0A250XR19_9CHLO</name>
<evidence type="ECO:0000313" key="4">
    <source>
        <dbReference type="Proteomes" id="UP000232323"/>
    </source>
</evidence>
<feature type="compositionally biased region" description="Polar residues" evidence="1">
    <location>
        <begin position="56"/>
        <end position="66"/>
    </location>
</feature>
<dbReference type="AlphaFoldDB" id="A0A250XR19"/>
<sequence>MSHDLMHHVDVEDFKKQFLQLNNRNYGYGSTPVESCDPATQEVVKGNKQIGGRPATTKSQHPSTYCSSSLPLPSSPHSDKQLDVPGRCLLIDQIRAQDLKRLHGQAYLDYGGAGFYSERQLDEAMADLRTQLLMNPHSSSSEVTHGGGALDNDVNELRHLTLEMLNAPAGEYAVVLTGGATAALKMVGECFPWSTRSTFTYTLHNHNSVLGIREYALAAESQVYVIDLEQQQQQTEHNPTQQKSVSQQLGPYRINHIQTLRAPGSCCQTSTKKCGNSGTRPFSGSHTFMPPGRGGDDKQACRSNDAAAPLHLFAMPSECNFSGVKYDLSVADAARKNGLEGLHMALHAAPSAGCRTCSSISSSSICVCVPTAPDPASDVVSSSSAEVTSPSGEAASEGSAAAAAAASSDRSNRAEGRCLVLLDASKGCATSPPDLSAHPVDFLVLSYYKIFGYPTGLGALVVRKDALRLLRQPYFAGGTVLAVSADGYDVHRRGGAACWEYGTLPFTAISAACHGFAFIRHLGGFSAISRHSGCLAEYLAQKLMDLRHENGTTVVEMYGAWVPAGTAALADGGSSSSGAGGVQHVQVREATDLPRGTQGANIYDDWKQGAGAGGLKAAGSRAMNQQPLLGMLTGPTVTFNLLQPDGTYVGYGEVQTVAKLHGIHLRVGCFCNPGACAKMLGLSCEFMIRNACEVDLSC</sequence>
<proteinExistence type="predicted"/>
<dbReference type="InterPro" id="IPR015424">
    <property type="entry name" value="PyrdxlP-dep_Trfase"/>
</dbReference>
<dbReference type="Gene3D" id="3.40.640.10">
    <property type="entry name" value="Type I PLP-dependent aspartate aminotransferase-like (Major domain)"/>
    <property type="match status" value="1"/>
</dbReference>
<evidence type="ECO:0000259" key="2">
    <source>
        <dbReference type="Pfam" id="PF00266"/>
    </source>
</evidence>
<dbReference type="SUPFAM" id="SSF53383">
    <property type="entry name" value="PLP-dependent transferases"/>
    <property type="match status" value="2"/>
</dbReference>
<protein>
    <recommendedName>
        <fullName evidence="2">Aminotransferase class V domain-containing protein</fullName>
    </recommendedName>
</protein>
<dbReference type="OrthoDB" id="10264306at2759"/>
<keyword evidence="4" id="KW-1185">Reference proteome</keyword>
<feature type="domain" description="Aminotransferase class V" evidence="2">
    <location>
        <begin position="417"/>
        <end position="548"/>
    </location>
</feature>
<accession>A0A250XR19</accession>
<feature type="region of interest" description="Disordered" evidence="1">
    <location>
        <begin position="379"/>
        <end position="402"/>
    </location>
</feature>
<evidence type="ECO:0000256" key="1">
    <source>
        <dbReference type="SAM" id="MobiDB-lite"/>
    </source>
</evidence>
<dbReference type="STRING" id="1157962.A0A250XR19"/>
<reference evidence="3 4" key="1">
    <citation type="submission" date="2017-08" db="EMBL/GenBank/DDBJ databases">
        <title>Acidophilic green algal genome provides insights into adaptation to an acidic environment.</title>
        <authorList>
            <person name="Hirooka S."/>
            <person name="Hirose Y."/>
            <person name="Kanesaki Y."/>
            <person name="Higuchi S."/>
            <person name="Fujiwara T."/>
            <person name="Onuma R."/>
            <person name="Era A."/>
            <person name="Ohbayashi R."/>
            <person name="Uzuka A."/>
            <person name="Nozaki H."/>
            <person name="Yoshikawa H."/>
            <person name="Miyagishima S.Y."/>
        </authorList>
    </citation>
    <scope>NUCLEOTIDE SEQUENCE [LARGE SCALE GENOMIC DNA]</scope>
    <source>
        <strain evidence="3 4">NIES-2499</strain>
    </source>
</reference>
<comment type="caution">
    <text evidence="3">The sequence shown here is derived from an EMBL/GenBank/DDBJ whole genome shotgun (WGS) entry which is preliminary data.</text>
</comment>
<dbReference type="PANTHER" id="PTHR14237">
    <property type="entry name" value="MOLYBDOPTERIN COFACTOR SULFURASE MOSC"/>
    <property type="match status" value="1"/>
</dbReference>
<dbReference type="Proteomes" id="UP000232323">
    <property type="component" value="Unassembled WGS sequence"/>
</dbReference>
<dbReference type="Pfam" id="PF00266">
    <property type="entry name" value="Aminotran_5"/>
    <property type="match status" value="1"/>
</dbReference>
<feature type="region of interest" description="Disordered" evidence="1">
    <location>
        <begin position="46"/>
        <end position="79"/>
    </location>
</feature>
<evidence type="ECO:0000313" key="3">
    <source>
        <dbReference type="EMBL" id="GAX85250.1"/>
    </source>
</evidence>
<organism evidence="3 4">
    <name type="scientific">Chlamydomonas eustigma</name>
    <dbReference type="NCBI Taxonomy" id="1157962"/>
    <lineage>
        <taxon>Eukaryota</taxon>
        <taxon>Viridiplantae</taxon>
        <taxon>Chlorophyta</taxon>
        <taxon>core chlorophytes</taxon>
        <taxon>Chlorophyceae</taxon>
        <taxon>CS clade</taxon>
        <taxon>Chlamydomonadales</taxon>
        <taxon>Chlamydomonadaceae</taxon>
        <taxon>Chlamydomonas</taxon>
    </lineage>
</organism>